<reference evidence="2 3" key="1">
    <citation type="submission" date="2023-07" db="EMBL/GenBank/DDBJ databases">
        <title>Sorghum-associated microbial communities from plants grown in Nebraska, USA.</title>
        <authorList>
            <person name="Schachtman D."/>
        </authorList>
    </citation>
    <scope>NUCLEOTIDE SEQUENCE [LARGE SCALE GENOMIC DNA]</scope>
    <source>
        <strain evidence="2 3">DS1781</strain>
    </source>
</reference>
<dbReference type="InterPro" id="IPR036390">
    <property type="entry name" value="WH_DNA-bd_sf"/>
</dbReference>
<protein>
    <recommendedName>
        <fullName evidence="4">Initiator Replication protein</fullName>
    </recommendedName>
</protein>
<dbReference type="Proteomes" id="UP001184230">
    <property type="component" value="Unassembled WGS sequence"/>
</dbReference>
<evidence type="ECO:0000313" key="2">
    <source>
        <dbReference type="EMBL" id="MDR6536666.1"/>
    </source>
</evidence>
<feature type="compositionally biased region" description="Pro residues" evidence="1">
    <location>
        <begin position="347"/>
        <end position="358"/>
    </location>
</feature>
<comment type="caution">
    <text evidence="2">The sequence shown here is derived from an EMBL/GenBank/DDBJ whole genome shotgun (WGS) entry which is preliminary data.</text>
</comment>
<organism evidence="2 3">
    <name type="scientific">Variovorax soli</name>
    <dbReference type="NCBI Taxonomy" id="376815"/>
    <lineage>
        <taxon>Bacteria</taxon>
        <taxon>Pseudomonadati</taxon>
        <taxon>Pseudomonadota</taxon>
        <taxon>Betaproteobacteria</taxon>
        <taxon>Burkholderiales</taxon>
        <taxon>Comamonadaceae</taxon>
        <taxon>Variovorax</taxon>
    </lineage>
</organism>
<accession>A0ABU1NF44</accession>
<evidence type="ECO:0008006" key="4">
    <source>
        <dbReference type="Google" id="ProtNLM"/>
    </source>
</evidence>
<dbReference type="Gene3D" id="1.10.10.10">
    <property type="entry name" value="Winged helix-like DNA-binding domain superfamily/Winged helix DNA-binding domain"/>
    <property type="match status" value="1"/>
</dbReference>
<evidence type="ECO:0000256" key="1">
    <source>
        <dbReference type="SAM" id="MobiDB-lite"/>
    </source>
</evidence>
<dbReference type="RefSeq" id="WP_309901870.1">
    <property type="nucleotide sequence ID" value="NZ_JAVDRF010000004.1"/>
</dbReference>
<sequence length="457" mass="50764">MSWSTEATPDKPSASHAADDVLELRKPHEMIVMMPRSARVTLTGRRIYSALLQIAQTRLVALPGMPAADFMFEAPLAAILRTTGSSGSERTAAKKYLIEMRSLEVDWESTAPGDGVKWRGFSMLSEVALELRRGENWVSWSYPPTIMAALREPQRWARIDLDVLAKLGSYTAVALYEICARYRENPSGVTSRKPVAWWVDALSNGPGPERREWRKFKNERVKDAVAEINAETDLDIDLIEHKQGRVITEVQFAVRKKRQAAMARPASSEPVDATLVLRAETLGIREIKLEGLIKEFGDERVRSQVDVLERRAANKTLRTIDNAFSYLRSLLRNEAPLPETRSEPTGAPTPAPEVPPATPSLRVASPAASTEGSSYLREQIQAMKQEVAALNPVQLKRWVDQALQDLARKGALNAVISRRAAQGDVLHGLLGSAVVYAYADATYGPDWKVDRQLFDSP</sequence>
<keyword evidence="3" id="KW-1185">Reference proteome</keyword>
<evidence type="ECO:0000313" key="3">
    <source>
        <dbReference type="Proteomes" id="UP001184230"/>
    </source>
</evidence>
<dbReference type="EMBL" id="JAVDRF010000004">
    <property type="protein sequence ID" value="MDR6536666.1"/>
    <property type="molecule type" value="Genomic_DNA"/>
</dbReference>
<dbReference type="InterPro" id="IPR036388">
    <property type="entry name" value="WH-like_DNA-bd_sf"/>
</dbReference>
<gene>
    <name evidence="2" type="ORF">J2739_002439</name>
</gene>
<dbReference type="SUPFAM" id="SSF46785">
    <property type="entry name" value="Winged helix' DNA-binding domain"/>
    <property type="match status" value="1"/>
</dbReference>
<dbReference type="Pfam" id="PF21205">
    <property type="entry name" value="Rep3_C"/>
    <property type="match status" value="1"/>
</dbReference>
<name>A0ABU1NF44_9BURK</name>
<feature type="region of interest" description="Disordered" evidence="1">
    <location>
        <begin position="335"/>
        <end position="364"/>
    </location>
</feature>
<proteinExistence type="predicted"/>
<feature type="region of interest" description="Disordered" evidence="1">
    <location>
        <begin position="1"/>
        <end position="20"/>
    </location>
</feature>